<dbReference type="SUPFAM" id="SSF53795">
    <property type="entry name" value="PEP carboxykinase-like"/>
    <property type="match status" value="1"/>
</dbReference>
<reference evidence="2" key="1">
    <citation type="submission" date="2022-11" db="EMBL/GenBank/DDBJ databases">
        <title>Draft genome sequence of Hoeflea poritis E7-10 and Hoeflea prorocentri PM5-8, separated from scleractinian coral Porites lutea and marine dinoflagellate.</title>
        <authorList>
            <person name="Zhang G."/>
            <person name="Wei Q."/>
            <person name="Cai L."/>
        </authorList>
    </citation>
    <scope>NUCLEOTIDE SEQUENCE</scope>
    <source>
        <strain evidence="2">PM5-8</strain>
    </source>
</reference>
<keyword evidence="2" id="KW-0808">Transferase</keyword>
<dbReference type="Proteomes" id="UP001151234">
    <property type="component" value="Unassembled WGS sequence"/>
</dbReference>
<dbReference type="InterPro" id="IPR027417">
    <property type="entry name" value="P-loop_NTPase"/>
</dbReference>
<protein>
    <submittedName>
        <fullName evidence="2">HPr kinase/phosphatase C-terminal domain-containing protein</fullName>
    </submittedName>
</protein>
<gene>
    <name evidence="2" type="ORF">OQ273_20335</name>
</gene>
<feature type="domain" description="HPr kinase/phosphorylase C-terminal" evidence="1">
    <location>
        <begin position="12"/>
        <end position="92"/>
    </location>
</feature>
<dbReference type="GO" id="GO:0006109">
    <property type="term" value="P:regulation of carbohydrate metabolic process"/>
    <property type="evidence" value="ECO:0007669"/>
    <property type="project" value="InterPro"/>
</dbReference>
<dbReference type="Gene3D" id="3.40.50.300">
    <property type="entry name" value="P-loop containing nucleotide triphosphate hydrolases"/>
    <property type="match status" value="1"/>
</dbReference>
<dbReference type="GO" id="GO:0000155">
    <property type="term" value="F:phosphorelay sensor kinase activity"/>
    <property type="evidence" value="ECO:0007669"/>
    <property type="project" value="InterPro"/>
</dbReference>
<comment type="caution">
    <text evidence="2">The sequence shown here is derived from an EMBL/GenBank/DDBJ whole genome shotgun (WGS) entry which is preliminary data.</text>
</comment>
<organism evidence="2 3">
    <name type="scientific">Hoeflea prorocentri</name>
    <dbReference type="NCBI Taxonomy" id="1922333"/>
    <lineage>
        <taxon>Bacteria</taxon>
        <taxon>Pseudomonadati</taxon>
        <taxon>Pseudomonadota</taxon>
        <taxon>Alphaproteobacteria</taxon>
        <taxon>Hyphomicrobiales</taxon>
        <taxon>Rhizobiaceae</taxon>
        <taxon>Hoeflea</taxon>
    </lineage>
</organism>
<keyword evidence="2" id="KW-0418">Kinase</keyword>
<dbReference type="GO" id="GO:0005524">
    <property type="term" value="F:ATP binding"/>
    <property type="evidence" value="ECO:0007669"/>
    <property type="project" value="InterPro"/>
</dbReference>
<evidence type="ECO:0000259" key="1">
    <source>
        <dbReference type="Pfam" id="PF07475"/>
    </source>
</evidence>
<dbReference type="AlphaFoldDB" id="A0A9X3UKU1"/>
<dbReference type="Pfam" id="PF07475">
    <property type="entry name" value="Hpr_kinase_C"/>
    <property type="match status" value="1"/>
</dbReference>
<dbReference type="InterPro" id="IPR011104">
    <property type="entry name" value="Hpr_kin/Pase_C"/>
</dbReference>
<dbReference type="RefSeq" id="WP_267992750.1">
    <property type="nucleotide sequence ID" value="NZ_JAPJZI010000001.1"/>
</dbReference>
<dbReference type="EMBL" id="JAPJZI010000001">
    <property type="protein sequence ID" value="MDA5400933.1"/>
    <property type="molecule type" value="Genomic_DNA"/>
</dbReference>
<name>A0A9X3UKU1_9HYPH</name>
<dbReference type="CDD" id="cd01918">
    <property type="entry name" value="HprK_C"/>
    <property type="match status" value="1"/>
</dbReference>
<evidence type="ECO:0000313" key="2">
    <source>
        <dbReference type="EMBL" id="MDA5400933.1"/>
    </source>
</evidence>
<sequence>MAEPDGEKTRPNIHATALVVGETGILIQGPAGSGKSRLAAGFIQAAGVAGRFAALVADDQVLLQAAGGRILAIAPEPTQGLFEVRGAGIVHVPFLRRAVMHIAVAVGDVSTASRLPDPALRRELIDGLTLPLLYLQPNRLPDPYEIVMARLENRLLA</sequence>
<proteinExistence type="predicted"/>
<keyword evidence="3" id="KW-1185">Reference proteome</keyword>
<accession>A0A9X3UKU1</accession>
<evidence type="ECO:0000313" key="3">
    <source>
        <dbReference type="Proteomes" id="UP001151234"/>
    </source>
</evidence>